<dbReference type="InterPro" id="IPR010730">
    <property type="entry name" value="HET"/>
</dbReference>
<dbReference type="AlphaFoldDB" id="A0A428U211"/>
<gene>
    <name evidence="2" type="ORF">CEP52_004776</name>
</gene>
<comment type="caution">
    <text evidence="2">The sequence shown here is derived from an EMBL/GenBank/DDBJ whole genome shotgun (WGS) entry which is preliminary data.</text>
</comment>
<dbReference type="InterPro" id="IPR052895">
    <property type="entry name" value="HetReg/Transcr_Mod"/>
</dbReference>
<accession>A0A428U211</accession>
<reference evidence="2 3" key="1">
    <citation type="submission" date="2017-06" db="EMBL/GenBank/DDBJ databases">
        <title>Comparative genomic analysis of Ambrosia Fusariam Clade fungi.</title>
        <authorList>
            <person name="Stajich J.E."/>
            <person name="Carrillo J."/>
            <person name="Kijimoto T."/>
            <person name="Eskalen A."/>
            <person name="O'Donnell K."/>
            <person name="Kasson M."/>
        </authorList>
    </citation>
    <scope>NUCLEOTIDE SEQUENCE [LARGE SCALE GENOMIC DNA]</scope>
    <source>
        <strain evidence="2 3">NRRL62579</strain>
    </source>
</reference>
<protein>
    <recommendedName>
        <fullName evidence="1">Heterokaryon incompatibility domain-containing protein</fullName>
    </recommendedName>
</protein>
<organism evidence="2 3">
    <name type="scientific">Fusarium oligoseptatum</name>
    <dbReference type="NCBI Taxonomy" id="2604345"/>
    <lineage>
        <taxon>Eukaryota</taxon>
        <taxon>Fungi</taxon>
        <taxon>Dikarya</taxon>
        <taxon>Ascomycota</taxon>
        <taxon>Pezizomycotina</taxon>
        <taxon>Sordariomycetes</taxon>
        <taxon>Hypocreomycetidae</taxon>
        <taxon>Hypocreales</taxon>
        <taxon>Nectriaceae</taxon>
        <taxon>Fusarium</taxon>
        <taxon>Fusarium solani species complex</taxon>
    </lineage>
</organism>
<name>A0A428U211_9HYPO</name>
<dbReference type="PANTHER" id="PTHR24148">
    <property type="entry name" value="ANKYRIN REPEAT DOMAIN-CONTAINING PROTEIN 39 HOMOLOG-RELATED"/>
    <property type="match status" value="1"/>
</dbReference>
<dbReference type="Pfam" id="PF06985">
    <property type="entry name" value="HET"/>
    <property type="match status" value="1"/>
</dbReference>
<evidence type="ECO:0000259" key="1">
    <source>
        <dbReference type="Pfam" id="PF06985"/>
    </source>
</evidence>
<evidence type="ECO:0000313" key="3">
    <source>
        <dbReference type="Proteomes" id="UP000287144"/>
    </source>
</evidence>
<feature type="domain" description="Heterokaryon incompatibility" evidence="1">
    <location>
        <begin position="87"/>
        <end position="200"/>
    </location>
</feature>
<sequence length="444" mass="49753">MIPDQLFFRYKPFNHPRQIRQLYHTSQGSSDAATEEPAYTLEHVNLDDDPPSIARSCVWDSDEFIDNITVNGSGARDVCPYFPGKRMALWVDGLCINQRHDEEKSAQVSLMSEICRKATMVTLYAAKEGPVSDGALELARKCCKWLDSHIDDDPEEWTPKLANPESLVELGFPPEGHELYAALRHMFSLPWSRRAWIVQEKSMAIEVVVIIGESAFRWEPLEQLVASGEDELIGGRPDVGYVLNQALVGYFSHTDEGEPAIELYELLGGCHCLASSNPKDRYSLPDREVYIDTTARILKNAKSLHLLSDVLPGKALDLPSWVLDWSSHNFDGGSTVDTLTTRDEGQYQADGYQSAQVRFNDCKTEFTTPGIIFDQLCLILPADNYGQHNLTYPGVAESSSTAEGTFYTLIGNVQTVLESECERMGVSAYPDTTARRRHFGGHWF</sequence>
<proteinExistence type="predicted"/>
<dbReference type="EMBL" id="NKCK01000035">
    <property type="protein sequence ID" value="RSM08324.1"/>
    <property type="molecule type" value="Genomic_DNA"/>
</dbReference>
<dbReference type="Proteomes" id="UP000287144">
    <property type="component" value="Unassembled WGS sequence"/>
</dbReference>
<dbReference type="PANTHER" id="PTHR24148:SF73">
    <property type="entry name" value="HET DOMAIN PROTEIN (AFU_ORTHOLOGUE AFUA_8G01020)"/>
    <property type="match status" value="1"/>
</dbReference>
<keyword evidence="3" id="KW-1185">Reference proteome</keyword>
<dbReference type="STRING" id="1325735.A0A428U211"/>
<evidence type="ECO:0000313" key="2">
    <source>
        <dbReference type="EMBL" id="RSM08324.1"/>
    </source>
</evidence>